<keyword evidence="3" id="KW-1185">Reference proteome</keyword>
<dbReference type="OrthoDB" id="9793294at2"/>
<keyword evidence="1" id="KW-1133">Transmembrane helix</keyword>
<feature type="transmembrane region" description="Helical" evidence="1">
    <location>
        <begin position="165"/>
        <end position="185"/>
    </location>
</feature>
<dbReference type="eggNOG" id="ENOG50326JR">
    <property type="taxonomic scope" value="Bacteria"/>
</dbReference>
<feature type="transmembrane region" description="Helical" evidence="1">
    <location>
        <begin position="132"/>
        <end position="159"/>
    </location>
</feature>
<organism evidence="2 3">
    <name type="scientific">Paenibacillus graminis</name>
    <dbReference type="NCBI Taxonomy" id="189425"/>
    <lineage>
        <taxon>Bacteria</taxon>
        <taxon>Bacillati</taxon>
        <taxon>Bacillota</taxon>
        <taxon>Bacilli</taxon>
        <taxon>Bacillales</taxon>
        <taxon>Paenibacillaceae</taxon>
        <taxon>Paenibacillus</taxon>
    </lineage>
</organism>
<dbReference type="STRING" id="189425.PGRAT_20465"/>
<reference evidence="2 3" key="1">
    <citation type="submission" date="2014-08" db="EMBL/GenBank/DDBJ databases">
        <title>Comparative genomics of the Paenibacillus odorifer group.</title>
        <authorList>
            <person name="den Bakker H.C."/>
            <person name="Tsai Y.-C."/>
            <person name="Martin N."/>
            <person name="Korlach J."/>
            <person name="Wiedmann M."/>
        </authorList>
    </citation>
    <scope>NUCLEOTIDE SEQUENCE [LARGE SCALE GENOMIC DNA]</scope>
    <source>
        <strain evidence="2 3">DSM 15220</strain>
    </source>
</reference>
<gene>
    <name evidence="2" type="ORF">PGRAT_20465</name>
</gene>
<evidence type="ECO:0000313" key="2">
    <source>
        <dbReference type="EMBL" id="AIQ69735.1"/>
    </source>
</evidence>
<dbReference type="AlphaFoldDB" id="A0A089MBJ9"/>
<sequence length="258" mass="29208">MPKKQEIILGSMKNFHSSPIDQQHLDRTITSATVELRQTLGNRRTTFLEFYISQIRFISWKVWAMQLLIVLGMGMLLHSLLLGSEESSDFIMLASTAAPLLVMTGIQTLTCSMSSNMLEIELSTRHLFQKLMLVRMSLLAITDLIGLTILAILLNFWIQADFVKLMLFLLVPYNVTCFGCLCILNKIRTSNCGNYCFIFCSLILLIQIMLKISAAQTLFDSLEVWLVLLMLTSLGVVKEVRGVNKVCCSLDSAYRIYN</sequence>
<dbReference type="HOGENOM" id="CLU_092741_1_0_9"/>
<proteinExistence type="predicted"/>
<feature type="transmembrane region" description="Helical" evidence="1">
    <location>
        <begin position="218"/>
        <end position="237"/>
    </location>
</feature>
<feature type="transmembrane region" description="Helical" evidence="1">
    <location>
        <begin position="90"/>
        <end position="111"/>
    </location>
</feature>
<keyword evidence="1" id="KW-0472">Membrane</keyword>
<feature type="transmembrane region" description="Helical" evidence="1">
    <location>
        <begin position="192"/>
        <end position="212"/>
    </location>
</feature>
<dbReference type="EMBL" id="CP009287">
    <property type="protein sequence ID" value="AIQ69735.1"/>
    <property type="molecule type" value="Genomic_DNA"/>
</dbReference>
<keyword evidence="1" id="KW-0812">Transmembrane</keyword>
<name>A0A089MBJ9_9BACL</name>
<feature type="transmembrane region" description="Helical" evidence="1">
    <location>
        <begin position="62"/>
        <end position="84"/>
    </location>
</feature>
<dbReference type="RefSeq" id="WP_025708177.1">
    <property type="nucleotide sequence ID" value="NZ_CP009287.1"/>
</dbReference>
<dbReference type="KEGG" id="pgm:PGRAT_20465"/>
<protein>
    <submittedName>
        <fullName evidence="2">Uncharacterized protein</fullName>
    </submittedName>
</protein>
<accession>A0A089MBJ9</accession>
<evidence type="ECO:0000313" key="3">
    <source>
        <dbReference type="Proteomes" id="UP000029500"/>
    </source>
</evidence>
<evidence type="ECO:0000256" key="1">
    <source>
        <dbReference type="SAM" id="Phobius"/>
    </source>
</evidence>
<dbReference type="Proteomes" id="UP000029500">
    <property type="component" value="Chromosome"/>
</dbReference>